<sequence>MGCVFCATGTLGFKRNLTKDEIIEQVLLFARMLKKTGEKVTNVVFMGMGEPFLNYENVINAIRFLNSEESLNLGARRFSISTAGVINGIRKLAKENLEVNLAFSLHAADNELRTAIMPINKKYPLDKVLLAIIDYIEQTHRRVMFEYVMIDGLNDSISDARRLVAKVKGILGFVNLIPYNKTEMNKPSSPERIRKFKEILEQSGIAVVQRHAFGQDIDAACGQLAGRKARNV</sequence>
<evidence type="ECO:0000256" key="1">
    <source>
        <dbReference type="ARBA" id="ARBA00001966"/>
    </source>
</evidence>
<dbReference type="Gene3D" id="3.20.20.70">
    <property type="entry name" value="Aldolase class I"/>
    <property type="match status" value="1"/>
</dbReference>
<dbReference type="PANTHER" id="PTHR30544">
    <property type="entry name" value="23S RRNA METHYLTRANSFERASE"/>
    <property type="match status" value="1"/>
</dbReference>
<dbReference type="CDD" id="cd01335">
    <property type="entry name" value="Radical_SAM"/>
    <property type="match status" value="1"/>
</dbReference>
<keyword evidence="2" id="KW-0004">4Fe-4S</keyword>
<dbReference type="GO" id="GO:0051539">
    <property type="term" value="F:4 iron, 4 sulfur cluster binding"/>
    <property type="evidence" value="ECO:0007669"/>
    <property type="project" value="UniProtKB-KW"/>
</dbReference>
<comment type="cofactor">
    <cofactor evidence="1">
        <name>[4Fe-4S] cluster</name>
        <dbReference type="ChEBI" id="CHEBI:49883"/>
    </cofactor>
</comment>
<dbReference type="GO" id="GO:0008168">
    <property type="term" value="F:methyltransferase activity"/>
    <property type="evidence" value="ECO:0007669"/>
    <property type="project" value="UniProtKB-KW"/>
</dbReference>
<reference evidence="8 9" key="1">
    <citation type="journal article" date="2015" name="Nature">
        <title>rRNA introns, odd ribosomes, and small enigmatic genomes across a large radiation of phyla.</title>
        <authorList>
            <person name="Brown C.T."/>
            <person name="Hug L.A."/>
            <person name="Thomas B.C."/>
            <person name="Sharon I."/>
            <person name="Castelle C.J."/>
            <person name="Singh A."/>
            <person name="Wilkins M.J."/>
            <person name="Williams K.H."/>
            <person name="Banfield J.F."/>
        </authorList>
    </citation>
    <scope>NUCLEOTIDE SEQUENCE [LARGE SCALE GENOMIC DNA]</scope>
</reference>
<evidence type="ECO:0000256" key="2">
    <source>
        <dbReference type="ARBA" id="ARBA00022485"/>
    </source>
</evidence>
<dbReference type="InterPro" id="IPR007197">
    <property type="entry name" value="rSAM"/>
</dbReference>
<dbReference type="SUPFAM" id="SSF102114">
    <property type="entry name" value="Radical SAM enzymes"/>
    <property type="match status" value="1"/>
</dbReference>
<dbReference type="InterPro" id="IPR013785">
    <property type="entry name" value="Aldolase_TIM"/>
</dbReference>
<evidence type="ECO:0000313" key="8">
    <source>
        <dbReference type="EMBL" id="KKR31065.1"/>
    </source>
</evidence>
<dbReference type="PATRIC" id="fig|1618642.3.peg.1083"/>
<dbReference type="Pfam" id="PF04055">
    <property type="entry name" value="Radical_SAM"/>
    <property type="match status" value="1"/>
</dbReference>
<feature type="domain" description="Radical SAM core" evidence="7">
    <location>
        <begin position="1"/>
        <end position="216"/>
    </location>
</feature>
<gene>
    <name evidence="8" type="ORF">UT64_C0076G0009</name>
</gene>
<keyword evidence="6" id="KW-0411">Iron-sulfur</keyword>
<dbReference type="GO" id="GO:0046872">
    <property type="term" value="F:metal ion binding"/>
    <property type="evidence" value="ECO:0007669"/>
    <property type="project" value="UniProtKB-KW"/>
</dbReference>
<keyword evidence="8" id="KW-0489">Methyltransferase</keyword>
<organism evidence="8 9">
    <name type="scientific">Candidatus Falkowbacteria bacterium GW2011_GWF2_39_8</name>
    <dbReference type="NCBI Taxonomy" id="1618642"/>
    <lineage>
        <taxon>Bacteria</taxon>
        <taxon>Candidatus Falkowiibacteriota</taxon>
    </lineage>
</organism>
<keyword evidence="5" id="KW-0408">Iron</keyword>
<evidence type="ECO:0000256" key="3">
    <source>
        <dbReference type="ARBA" id="ARBA00022691"/>
    </source>
</evidence>
<keyword evidence="8" id="KW-0808">Transferase</keyword>
<dbReference type="AlphaFoldDB" id="A0A0G0S8H8"/>
<dbReference type="EMBL" id="LBXO01000076">
    <property type="protein sequence ID" value="KKR31065.1"/>
    <property type="molecule type" value="Genomic_DNA"/>
</dbReference>
<name>A0A0G0S8H8_9BACT</name>
<dbReference type="GO" id="GO:0030488">
    <property type="term" value="P:tRNA methylation"/>
    <property type="evidence" value="ECO:0007669"/>
    <property type="project" value="TreeGrafter"/>
</dbReference>
<dbReference type="PROSITE" id="PS51918">
    <property type="entry name" value="RADICAL_SAM"/>
    <property type="match status" value="1"/>
</dbReference>
<dbReference type="PANTHER" id="PTHR30544:SF5">
    <property type="entry name" value="RADICAL SAM CORE DOMAIN-CONTAINING PROTEIN"/>
    <property type="match status" value="1"/>
</dbReference>
<accession>A0A0G0S8H8</accession>
<proteinExistence type="predicted"/>
<evidence type="ECO:0000259" key="7">
    <source>
        <dbReference type="PROSITE" id="PS51918"/>
    </source>
</evidence>
<dbReference type="Proteomes" id="UP000034137">
    <property type="component" value="Unassembled WGS sequence"/>
</dbReference>
<protein>
    <submittedName>
        <fullName evidence="8">Putative dual-specificity RNA methyltransferase RlmN</fullName>
    </submittedName>
</protein>
<comment type="caution">
    <text evidence="8">The sequence shown here is derived from an EMBL/GenBank/DDBJ whole genome shotgun (WGS) entry which is preliminary data.</text>
</comment>
<evidence type="ECO:0000256" key="4">
    <source>
        <dbReference type="ARBA" id="ARBA00022723"/>
    </source>
</evidence>
<evidence type="ECO:0000256" key="5">
    <source>
        <dbReference type="ARBA" id="ARBA00023004"/>
    </source>
</evidence>
<keyword evidence="4" id="KW-0479">Metal-binding</keyword>
<dbReference type="InterPro" id="IPR058240">
    <property type="entry name" value="rSAM_sf"/>
</dbReference>
<dbReference type="InterPro" id="IPR040072">
    <property type="entry name" value="Methyltransferase_A"/>
</dbReference>
<evidence type="ECO:0000256" key="6">
    <source>
        <dbReference type="ARBA" id="ARBA00023014"/>
    </source>
</evidence>
<keyword evidence="3" id="KW-0949">S-adenosyl-L-methionine</keyword>
<dbReference type="GO" id="GO:0070475">
    <property type="term" value="P:rRNA base methylation"/>
    <property type="evidence" value="ECO:0007669"/>
    <property type="project" value="TreeGrafter"/>
</dbReference>
<evidence type="ECO:0000313" key="9">
    <source>
        <dbReference type="Proteomes" id="UP000034137"/>
    </source>
</evidence>